<comment type="caution">
    <text evidence="2">The sequence shown here is derived from an EMBL/GenBank/DDBJ whole genome shotgun (WGS) entry which is preliminary data.</text>
</comment>
<evidence type="ECO:0000256" key="1">
    <source>
        <dbReference type="SAM" id="MobiDB-lite"/>
    </source>
</evidence>
<dbReference type="AlphaFoldDB" id="A0A3S0ZTJ8"/>
<dbReference type="OrthoDB" id="6152995at2759"/>
<evidence type="ECO:0000313" key="2">
    <source>
        <dbReference type="EMBL" id="RUS74969.1"/>
    </source>
</evidence>
<feature type="compositionally biased region" description="Polar residues" evidence="1">
    <location>
        <begin position="152"/>
        <end position="167"/>
    </location>
</feature>
<dbReference type="Proteomes" id="UP000271974">
    <property type="component" value="Unassembled WGS sequence"/>
</dbReference>
<name>A0A3S0ZTJ8_ELYCH</name>
<accession>A0A3S0ZTJ8</accession>
<keyword evidence="3" id="KW-1185">Reference proteome</keyword>
<dbReference type="EMBL" id="RQTK01000782">
    <property type="protein sequence ID" value="RUS74969.1"/>
    <property type="molecule type" value="Genomic_DNA"/>
</dbReference>
<proteinExistence type="predicted"/>
<feature type="region of interest" description="Disordered" evidence="1">
    <location>
        <begin position="129"/>
        <end position="182"/>
    </location>
</feature>
<sequence length="512" mass="57708">MAEGQPRNMFYDMNVTTFNGASPFEDFEQEVRALLRARPGLSAEQQKNPVYRHLGRDVRQELACQPSIDSGDDLLKCLAKVYEDRRPLNTLKSWSRTPQMKLRPVSVKGEMGQMSNVNDALIMLDTRPTDYSTCTDEEPDSDPDFEPDPQPSLSNIDRLSLADTSNEGNEKSEDDLGEESPARREDFFNVTEASKLPLKFCGHRWLENVPAAERALQIWPAILRYLSAVKKGTVNKPGCKSFLTLVVVDKEGGYLFKAKLHTFIFTAQIAKPFLEKFQADAPLSPFLGADLFALTKRLYSLILTPEYGITVSEASQLKMPKDLPSSAFKQEADFNISHQAEVILKEMKEAGRFQHNVTILSKSPLKYDFANYIQCLDPTVITLEPIKAKKLFKKVAEHLSATKWIQGDEVDQVFFDFETVDRLSQSTVRYSGERLDEFFMEHGRLDSSPVLKKIIQMVLLLSHGNADVESGFSTNKEATVENLLEESLVAKSLICQHVKDNGPLAELPINKK</sequence>
<dbReference type="PANTHER" id="PTHR37162:SF11">
    <property type="match status" value="1"/>
</dbReference>
<organism evidence="2 3">
    <name type="scientific">Elysia chlorotica</name>
    <name type="common">Eastern emerald elysia</name>
    <name type="synonym">Sea slug</name>
    <dbReference type="NCBI Taxonomy" id="188477"/>
    <lineage>
        <taxon>Eukaryota</taxon>
        <taxon>Metazoa</taxon>
        <taxon>Spiralia</taxon>
        <taxon>Lophotrochozoa</taxon>
        <taxon>Mollusca</taxon>
        <taxon>Gastropoda</taxon>
        <taxon>Heterobranchia</taxon>
        <taxon>Euthyneura</taxon>
        <taxon>Panpulmonata</taxon>
        <taxon>Sacoglossa</taxon>
        <taxon>Placobranchoidea</taxon>
        <taxon>Plakobranchidae</taxon>
        <taxon>Elysia</taxon>
    </lineage>
</organism>
<dbReference type="PANTHER" id="PTHR37162">
    <property type="entry name" value="HAT FAMILY DIMERISATION DOMAINCONTAINING PROTEIN-RELATED"/>
    <property type="match status" value="1"/>
</dbReference>
<protein>
    <submittedName>
        <fullName evidence="2">Uncharacterized protein</fullName>
    </submittedName>
</protein>
<evidence type="ECO:0000313" key="3">
    <source>
        <dbReference type="Proteomes" id="UP000271974"/>
    </source>
</evidence>
<gene>
    <name evidence="2" type="ORF">EGW08_017282</name>
</gene>
<feature type="compositionally biased region" description="Acidic residues" evidence="1">
    <location>
        <begin position="135"/>
        <end position="147"/>
    </location>
</feature>
<reference evidence="2 3" key="1">
    <citation type="submission" date="2019-01" db="EMBL/GenBank/DDBJ databases">
        <title>A draft genome assembly of the solar-powered sea slug Elysia chlorotica.</title>
        <authorList>
            <person name="Cai H."/>
            <person name="Li Q."/>
            <person name="Fang X."/>
            <person name="Li J."/>
            <person name="Curtis N.E."/>
            <person name="Altenburger A."/>
            <person name="Shibata T."/>
            <person name="Feng M."/>
            <person name="Maeda T."/>
            <person name="Schwartz J.A."/>
            <person name="Shigenobu S."/>
            <person name="Lundholm N."/>
            <person name="Nishiyama T."/>
            <person name="Yang H."/>
            <person name="Hasebe M."/>
            <person name="Li S."/>
            <person name="Pierce S.K."/>
            <person name="Wang J."/>
        </authorList>
    </citation>
    <scope>NUCLEOTIDE SEQUENCE [LARGE SCALE GENOMIC DNA]</scope>
    <source>
        <strain evidence="2">EC2010</strain>
        <tissue evidence="2">Whole organism of an adult</tissue>
    </source>
</reference>